<dbReference type="Proteomes" id="UP000466442">
    <property type="component" value="Unassembled WGS sequence"/>
</dbReference>
<dbReference type="AlphaFoldDB" id="A0A6A4J0U0"/>
<feature type="compositionally biased region" description="Basic residues" evidence="1">
    <location>
        <begin position="513"/>
        <end position="524"/>
    </location>
</feature>
<protein>
    <submittedName>
        <fullName evidence="2">Uncharacterized protein</fullName>
    </submittedName>
</protein>
<name>A0A6A4J0U0_APOLU</name>
<evidence type="ECO:0000313" key="2">
    <source>
        <dbReference type="EMBL" id="KAF6200198.1"/>
    </source>
</evidence>
<keyword evidence="3" id="KW-1185">Reference proteome</keyword>
<comment type="caution">
    <text evidence="2">The sequence shown here is derived from an EMBL/GenBank/DDBJ whole genome shotgun (WGS) entry which is preliminary data.</text>
</comment>
<feature type="region of interest" description="Disordered" evidence="1">
    <location>
        <begin position="208"/>
        <end position="291"/>
    </location>
</feature>
<sequence length="586" mass="65970">MKPRSFLTLRKPTGANGIRGRNLKIQLLDTDSPEIRRSVERCLTTLNTRYRSTWRTTSIKKMSINRTQRRKSEIRMAARRKQHRIEYLDLKRVGNEPQYIHEVPTPSTSTVESESLSVEGASSLESVQRLVTERKEYLEMSQSRKQKFQWYQRVARQSDQLLNFLRANDRSSGDSVVKADLVLVSPPAAEPTRDAPLAQLQPVNSTVISVQPETTPKPVKTTLKRRMQKSTIKDLNKPKHHKSDRLPPAGPSNVGKSQGKQNIRMAEPSGNDSLEQQESTNRGTPSSPAGRVMKKIQDARIALNTHISASQQMKSDAASNKGKTLGNLLGDDKENQAIGRILSDDSMMCLRATPGAVNNGLRKYGFYMNSDSRKVNHSNPNGVSSSGNFIKNGDMSSPTRNISGVPANRTWSTTKRKRVNFNGSWSNIMKSEAEGSSKVGAMEDKFASMAEVRAHRPEDSIWWNIRKMWKKNEKGSEMKQEDSEESLSRRSSVEDDLPKGGGFNPYKMLSRARIGRTVKRRRRDPKSPQVVQYEEDEADYPPGLMDFQGVGQPSGRCFVIPDQPYEVEEALSMDLMQTAFDFIHNG</sequence>
<feature type="region of interest" description="Disordered" evidence="1">
    <location>
        <begin position="375"/>
        <end position="407"/>
    </location>
</feature>
<feature type="compositionally biased region" description="Polar residues" evidence="1">
    <location>
        <begin position="270"/>
        <end position="287"/>
    </location>
</feature>
<evidence type="ECO:0000256" key="1">
    <source>
        <dbReference type="SAM" id="MobiDB-lite"/>
    </source>
</evidence>
<organism evidence="2 3">
    <name type="scientific">Apolygus lucorum</name>
    <name type="common">Small green plant bug</name>
    <name type="synonym">Lygocoris lucorum</name>
    <dbReference type="NCBI Taxonomy" id="248454"/>
    <lineage>
        <taxon>Eukaryota</taxon>
        <taxon>Metazoa</taxon>
        <taxon>Ecdysozoa</taxon>
        <taxon>Arthropoda</taxon>
        <taxon>Hexapoda</taxon>
        <taxon>Insecta</taxon>
        <taxon>Pterygota</taxon>
        <taxon>Neoptera</taxon>
        <taxon>Paraneoptera</taxon>
        <taxon>Hemiptera</taxon>
        <taxon>Heteroptera</taxon>
        <taxon>Panheteroptera</taxon>
        <taxon>Cimicomorpha</taxon>
        <taxon>Miridae</taxon>
        <taxon>Mirini</taxon>
        <taxon>Apolygus</taxon>
    </lineage>
</organism>
<feature type="compositionally biased region" description="Basic and acidic residues" evidence="1">
    <location>
        <begin position="472"/>
        <end position="498"/>
    </location>
</feature>
<proteinExistence type="predicted"/>
<reference evidence="2" key="1">
    <citation type="journal article" date="2021" name="Mol. Ecol. Resour.">
        <title>Apolygus lucorum genome provides insights into omnivorousness and mesophyll feeding.</title>
        <authorList>
            <person name="Liu Y."/>
            <person name="Liu H."/>
            <person name="Wang H."/>
            <person name="Huang T."/>
            <person name="Liu B."/>
            <person name="Yang B."/>
            <person name="Yin L."/>
            <person name="Li B."/>
            <person name="Zhang Y."/>
            <person name="Zhang S."/>
            <person name="Jiang F."/>
            <person name="Zhang X."/>
            <person name="Ren Y."/>
            <person name="Wang B."/>
            <person name="Wang S."/>
            <person name="Lu Y."/>
            <person name="Wu K."/>
            <person name="Fan W."/>
            <person name="Wang G."/>
        </authorList>
    </citation>
    <scope>NUCLEOTIDE SEQUENCE</scope>
    <source>
        <strain evidence="2">12Hb</strain>
    </source>
</reference>
<evidence type="ECO:0000313" key="3">
    <source>
        <dbReference type="Proteomes" id="UP000466442"/>
    </source>
</evidence>
<dbReference type="EMBL" id="WIXP02000014">
    <property type="protein sequence ID" value="KAF6200198.1"/>
    <property type="molecule type" value="Genomic_DNA"/>
</dbReference>
<accession>A0A6A4J0U0</accession>
<feature type="region of interest" description="Disordered" evidence="1">
    <location>
        <begin position="472"/>
        <end position="541"/>
    </location>
</feature>
<gene>
    <name evidence="2" type="ORF">GE061_006500</name>
</gene>
<feature type="compositionally biased region" description="Polar residues" evidence="1">
    <location>
        <begin position="377"/>
        <end position="402"/>
    </location>
</feature>